<dbReference type="SMART" id="SM00670">
    <property type="entry name" value="PINc"/>
    <property type="match status" value="1"/>
</dbReference>
<dbReference type="AlphaFoldDB" id="A0A0P7ZFW7"/>
<accession>A0A0P7ZFW7</accession>
<sequence>MLLSNFVGDERIFIDANIFIYNALDDPIYADSCTDFLRKVETNKIKAVITPHLMDEVLFKILIAQASQHLEKFTLPNLKKEMKKSSFSSKVYKPVREYSDYLTELTYSGLKILIVDAGVISKSIDLGSRYGLLTTDAIHLSTIMQYGINNIATNDSDFERVDSITLYKPEKSKA</sequence>
<proteinExistence type="predicted"/>
<gene>
    <name evidence="2" type="primary">vapC_5</name>
    <name evidence="2" type="ORF">MPEBLZ_01874</name>
</gene>
<dbReference type="PANTHER" id="PTHR39677">
    <property type="entry name" value="RIBONUCLEASE VAPC6"/>
    <property type="match status" value="1"/>
</dbReference>
<dbReference type="PANTHER" id="PTHR39677:SF4">
    <property type="entry name" value="RIBONUCLEASE VAPC6"/>
    <property type="match status" value="1"/>
</dbReference>
<organism evidence="2 3">
    <name type="scientific">Candidatus Methanoperedens nitratireducens</name>
    <dbReference type="NCBI Taxonomy" id="1392998"/>
    <lineage>
        <taxon>Archaea</taxon>
        <taxon>Methanobacteriati</taxon>
        <taxon>Methanobacteriota</taxon>
        <taxon>Stenosarchaea group</taxon>
        <taxon>Methanomicrobia</taxon>
        <taxon>Methanosarcinales</taxon>
        <taxon>ANME-2 cluster</taxon>
        <taxon>Candidatus Methanoperedentaceae</taxon>
        <taxon>Candidatus Methanoperedens</taxon>
    </lineage>
</organism>
<protein>
    <submittedName>
        <fullName evidence="2">tRNA(FMet)-specific endonuclease VapC</fullName>
    </submittedName>
</protein>
<dbReference type="InterPro" id="IPR002716">
    <property type="entry name" value="PIN_dom"/>
</dbReference>
<dbReference type="GO" id="GO:0004519">
    <property type="term" value="F:endonuclease activity"/>
    <property type="evidence" value="ECO:0007669"/>
    <property type="project" value="UniProtKB-KW"/>
</dbReference>
<dbReference type="InterPro" id="IPR029060">
    <property type="entry name" value="PIN-like_dom_sf"/>
</dbReference>
<dbReference type="Pfam" id="PF01850">
    <property type="entry name" value="PIN"/>
    <property type="match status" value="1"/>
</dbReference>
<dbReference type="Gene3D" id="3.40.50.1010">
    <property type="entry name" value="5'-nuclease"/>
    <property type="match status" value="1"/>
</dbReference>
<evidence type="ECO:0000313" key="3">
    <source>
        <dbReference type="Proteomes" id="UP000050360"/>
    </source>
</evidence>
<evidence type="ECO:0000313" key="2">
    <source>
        <dbReference type="EMBL" id="KPQ43687.1"/>
    </source>
</evidence>
<evidence type="ECO:0000259" key="1">
    <source>
        <dbReference type="SMART" id="SM00670"/>
    </source>
</evidence>
<keyword evidence="2" id="KW-0378">Hydrolase</keyword>
<feature type="domain" description="PIN" evidence="1">
    <location>
        <begin position="10"/>
        <end position="160"/>
    </location>
</feature>
<comment type="caution">
    <text evidence="2">The sequence shown here is derived from an EMBL/GenBank/DDBJ whole genome shotgun (WGS) entry which is preliminary data.</text>
</comment>
<keyword evidence="2" id="KW-0540">Nuclease</keyword>
<dbReference type="SUPFAM" id="SSF88723">
    <property type="entry name" value="PIN domain-like"/>
    <property type="match status" value="1"/>
</dbReference>
<dbReference type="Proteomes" id="UP000050360">
    <property type="component" value="Unassembled WGS sequence"/>
</dbReference>
<dbReference type="EMBL" id="LKCM01000137">
    <property type="protein sequence ID" value="KPQ43687.1"/>
    <property type="molecule type" value="Genomic_DNA"/>
</dbReference>
<name>A0A0P7ZFW7_9EURY</name>
<keyword evidence="2" id="KW-0255">Endonuclease</keyword>
<reference evidence="2 3" key="1">
    <citation type="submission" date="2015-09" db="EMBL/GenBank/DDBJ databases">
        <title>A metagenomics-based metabolic model of nitrate-dependent anaerobic oxidation of methane by Methanoperedens-like archaea.</title>
        <authorList>
            <person name="Arshad A."/>
            <person name="Speth D.R."/>
            <person name="De Graaf R.M."/>
            <person name="Op Den Camp H.J."/>
            <person name="Jetten M.S."/>
            <person name="Welte C.U."/>
        </authorList>
    </citation>
    <scope>NUCLEOTIDE SEQUENCE [LARGE SCALE GENOMIC DNA]</scope>
</reference>